<dbReference type="SUPFAM" id="SSF54631">
    <property type="entry name" value="CBS-domain pair"/>
    <property type="match status" value="1"/>
</dbReference>
<keyword evidence="2" id="KW-0677">Repeat</keyword>
<protein>
    <submittedName>
        <fullName evidence="5">Aakg-4</fullName>
    </submittedName>
</protein>
<dbReference type="InterPro" id="IPR046342">
    <property type="entry name" value="CBS_dom_sf"/>
</dbReference>
<dbReference type="Gene3D" id="3.10.580.10">
    <property type="entry name" value="CBS-domain"/>
    <property type="match status" value="1"/>
</dbReference>
<organism evidence="5 6">
    <name type="scientific">Pristionchus pacificus</name>
    <name type="common">Parasitic nematode worm</name>
    <dbReference type="NCBI Taxonomy" id="54126"/>
    <lineage>
        <taxon>Eukaryota</taxon>
        <taxon>Metazoa</taxon>
        <taxon>Ecdysozoa</taxon>
        <taxon>Nematoda</taxon>
        <taxon>Chromadorea</taxon>
        <taxon>Rhabditida</taxon>
        <taxon>Rhabditina</taxon>
        <taxon>Diplogasteromorpha</taxon>
        <taxon>Diplogasteroidea</taxon>
        <taxon>Neodiplogasteridae</taxon>
        <taxon>Pristionchus</taxon>
    </lineage>
</organism>
<dbReference type="CDD" id="cd02205">
    <property type="entry name" value="CBS_pair_SF"/>
    <property type="match status" value="1"/>
</dbReference>
<keyword evidence="6" id="KW-1185">Reference proteome</keyword>
<reference evidence="6" key="1">
    <citation type="journal article" date="2008" name="Nat. Genet.">
        <title>The Pristionchus pacificus genome provides a unique perspective on nematode lifestyle and parasitism.</title>
        <authorList>
            <person name="Dieterich C."/>
            <person name="Clifton S.W."/>
            <person name="Schuster L.N."/>
            <person name="Chinwalla A."/>
            <person name="Delehaunty K."/>
            <person name="Dinkelacker I."/>
            <person name="Fulton L."/>
            <person name="Fulton R."/>
            <person name="Godfrey J."/>
            <person name="Minx P."/>
            <person name="Mitreva M."/>
            <person name="Roeseler W."/>
            <person name="Tian H."/>
            <person name="Witte H."/>
            <person name="Yang S.P."/>
            <person name="Wilson R.K."/>
            <person name="Sommer R.J."/>
        </authorList>
    </citation>
    <scope>NUCLEOTIDE SEQUENCE [LARGE SCALE GENOMIC DNA]</scope>
    <source>
        <strain evidence="6">PS312</strain>
    </source>
</reference>
<reference evidence="5" key="2">
    <citation type="submission" date="2022-06" db="UniProtKB">
        <authorList>
            <consortium name="EnsemblMetazoa"/>
        </authorList>
    </citation>
    <scope>IDENTIFICATION</scope>
    <source>
        <strain evidence="5">PS312</strain>
    </source>
</reference>
<dbReference type="SMART" id="SM00116">
    <property type="entry name" value="CBS"/>
    <property type="match status" value="2"/>
</dbReference>
<evidence type="ECO:0000256" key="3">
    <source>
        <dbReference type="ARBA" id="ARBA00023122"/>
    </source>
</evidence>
<evidence type="ECO:0000313" key="5">
    <source>
        <dbReference type="EnsemblMetazoa" id="PPA27340.1"/>
    </source>
</evidence>
<evidence type="ECO:0000256" key="2">
    <source>
        <dbReference type="ARBA" id="ARBA00022737"/>
    </source>
</evidence>
<evidence type="ECO:0000313" key="6">
    <source>
        <dbReference type="Proteomes" id="UP000005239"/>
    </source>
</evidence>
<comment type="similarity">
    <text evidence="1">Belongs to the 5'-AMP-activated protein kinase gamma subunit family.</text>
</comment>
<dbReference type="Proteomes" id="UP000005239">
    <property type="component" value="Unassembled WGS sequence"/>
</dbReference>
<accession>A0A2A6CZX5</accession>
<evidence type="ECO:0000256" key="4">
    <source>
        <dbReference type="ARBA" id="ARBA00025878"/>
    </source>
</evidence>
<dbReference type="PANTHER" id="PTHR13780">
    <property type="entry name" value="AMP-ACTIVATED PROTEIN KINASE, GAMMA REGULATORY SUBUNIT"/>
    <property type="match status" value="1"/>
</dbReference>
<gene>
    <name evidence="5" type="primary">WBGene00116894</name>
</gene>
<keyword evidence="3" id="KW-0129">CBS domain</keyword>
<dbReference type="InterPro" id="IPR000644">
    <property type="entry name" value="CBS_dom"/>
</dbReference>
<dbReference type="PANTHER" id="PTHR13780:SF32">
    <property type="entry name" value="CBS DOMAIN-CONTAINING PROTEIN"/>
    <property type="match status" value="1"/>
</dbReference>
<dbReference type="PROSITE" id="PS51371">
    <property type="entry name" value="CBS"/>
    <property type="match status" value="1"/>
</dbReference>
<comment type="subunit">
    <text evidence="4">AMPK is a heterotrimer of an alpha catalytic subunit (PRKAA1 or PRKAA2), a beta (PRKAB1 or PRKAB2) and a gamma non-catalytic subunits (PRKAG1, PRKAG2 or PRKAG3). Interacts with FNIP1 and FNIP2.</text>
</comment>
<dbReference type="InterPro" id="IPR050511">
    <property type="entry name" value="AMPK_gamma/SDS23_families"/>
</dbReference>
<dbReference type="Pfam" id="PF00571">
    <property type="entry name" value="CBS"/>
    <property type="match status" value="2"/>
</dbReference>
<proteinExistence type="inferred from homology"/>
<dbReference type="AlphaFoldDB" id="A0A2A6CZX5"/>
<accession>A0A8R1YMB1</accession>
<sequence length="201" mass="21985">MEPSPRGTSPHSLTLIMPMSSRKASHTNRFFSHSSLDSPNTLMNDPKLELGPHVKQRSLSEAKVGTWTNIFTLPHKSTCGDAINMFFDKSISCIPIIDDGKRVIGLLSKADIMSELIGHPTNYLEILDLPVSAVMSSASSASSHGTPSMSILDTISLLVSSDRPSLCIIDFDRRPVAIVSYSDLMDYIQNYAEVHHKATIA</sequence>
<evidence type="ECO:0000256" key="1">
    <source>
        <dbReference type="ARBA" id="ARBA00006750"/>
    </source>
</evidence>
<dbReference type="EnsemblMetazoa" id="PPA27340.1">
    <property type="protein sequence ID" value="PPA27340.1"/>
    <property type="gene ID" value="WBGene00116894"/>
</dbReference>
<name>A0A2A6CZX5_PRIPA</name>